<dbReference type="Proteomes" id="UP000243799">
    <property type="component" value="Unassembled WGS sequence"/>
</dbReference>
<keyword evidence="3" id="KW-0489">Methyltransferase</keyword>
<dbReference type="Pfam" id="PF13649">
    <property type="entry name" value="Methyltransf_25"/>
    <property type="match status" value="1"/>
</dbReference>
<feature type="region of interest" description="Disordered" evidence="1">
    <location>
        <begin position="1"/>
        <end position="36"/>
    </location>
</feature>
<dbReference type="InterPro" id="IPR029063">
    <property type="entry name" value="SAM-dependent_MTases_sf"/>
</dbReference>
<sequence>MSDEVNAGGSAIVEQGDDPADGWFPESVAAGYDSPGGANAPEVVTPAVDALEDLADGPVLEFAVGTGRIGAPLAARGVRVSGIELSQAMATRIPSKPGGDAVDVKIGDMTSTRVAGQYSLVYLVFNTISNVVTQDAQVDVFRNAAAHLRPGGLFLVEVGLPDLRRLPPGQDTVPFAMEFGHEGDGYVGFDRYDVVTQAFTSNHITVSPDGTGRFRRIPFRYAWPAEMDLMARIAGMDLKYRWADWDRSELTADSTKHVSVWEKVRARDAPGQAPGAPPKPRGLNTATHAPGSRHPHHRR</sequence>
<reference evidence="4" key="1">
    <citation type="submission" date="2016-10" db="EMBL/GenBank/DDBJ databases">
        <authorList>
            <person name="Varghese N."/>
            <person name="Submissions S."/>
        </authorList>
    </citation>
    <scope>NUCLEOTIDE SEQUENCE [LARGE SCALE GENOMIC DNA]</scope>
    <source>
        <strain evidence="4">CGMCC 4.3568</strain>
    </source>
</reference>
<keyword evidence="4" id="KW-1185">Reference proteome</keyword>
<evidence type="ECO:0000313" key="3">
    <source>
        <dbReference type="EMBL" id="SFB42949.1"/>
    </source>
</evidence>
<feature type="domain" description="Methyltransferase" evidence="2">
    <location>
        <begin position="59"/>
        <end position="152"/>
    </location>
</feature>
<gene>
    <name evidence="3" type="ORF">SAMN05216266_11139</name>
</gene>
<dbReference type="CDD" id="cd02440">
    <property type="entry name" value="AdoMet_MTases"/>
    <property type="match status" value="1"/>
</dbReference>
<organism evidence="3 4">
    <name type="scientific">Amycolatopsis marina</name>
    <dbReference type="NCBI Taxonomy" id="490629"/>
    <lineage>
        <taxon>Bacteria</taxon>
        <taxon>Bacillati</taxon>
        <taxon>Actinomycetota</taxon>
        <taxon>Actinomycetes</taxon>
        <taxon>Pseudonocardiales</taxon>
        <taxon>Pseudonocardiaceae</taxon>
        <taxon>Amycolatopsis</taxon>
    </lineage>
</organism>
<dbReference type="AlphaFoldDB" id="A0A1I1AXY3"/>
<dbReference type="Gene3D" id="3.40.50.150">
    <property type="entry name" value="Vaccinia Virus protein VP39"/>
    <property type="match status" value="1"/>
</dbReference>
<evidence type="ECO:0000259" key="2">
    <source>
        <dbReference type="Pfam" id="PF13649"/>
    </source>
</evidence>
<dbReference type="OrthoDB" id="3172472at2"/>
<dbReference type="GO" id="GO:0008168">
    <property type="term" value="F:methyltransferase activity"/>
    <property type="evidence" value="ECO:0007669"/>
    <property type="project" value="UniProtKB-KW"/>
</dbReference>
<keyword evidence="3" id="KW-0808">Transferase</keyword>
<dbReference type="STRING" id="490629.SAMN05216266_11139"/>
<evidence type="ECO:0000313" key="4">
    <source>
        <dbReference type="Proteomes" id="UP000243799"/>
    </source>
</evidence>
<name>A0A1I1AXY3_9PSEU</name>
<dbReference type="RefSeq" id="WP_091674534.1">
    <property type="nucleotide sequence ID" value="NZ_FOKG01000011.1"/>
</dbReference>
<dbReference type="SUPFAM" id="SSF53335">
    <property type="entry name" value="S-adenosyl-L-methionine-dependent methyltransferases"/>
    <property type="match status" value="1"/>
</dbReference>
<evidence type="ECO:0000256" key="1">
    <source>
        <dbReference type="SAM" id="MobiDB-lite"/>
    </source>
</evidence>
<dbReference type="EMBL" id="FOKG01000011">
    <property type="protein sequence ID" value="SFB42949.1"/>
    <property type="molecule type" value="Genomic_DNA"/>
</dbReference>
<dbReference type="InterPro" id="IPR041698">
    <property type="entry name" value="Methyltransf_25"/>
</dbReference>
<feature type="region of interest" description="Disordered" evidence="1">
    <location>
        <begin position="264"/>
        <end position="299"/>
    </location>
</feature>
<accession>A0A1I1AXY3</accession>
<dbReference type="GO" id="GO:0032259">
    <property type="term" value="P:methylation"/>
    <property type="evidence" value="ECO:0007669"/>
    <property type="project" value="UniProtKB-KW"/>
</dbReference>
<proteinExistence type="predicted"/>
<protein>
    <submittedName>
        <fullName evidence="3">Methyltransferase domain-containing protein</fullName>
    </submittedName>
</protein>